<evidence type="ECO:0000313" key="2">
    <source>
        <dbReference type="EMBL" id="CAF2101288.1"/>
    </source>
</evidence>
<dbReference type="GO" id="GO:0005886">
    <property type="term" value="C:plasma membrane"/>
    <property type="evidence" value="ECO:0007669"/>
    <property type="project" value="InterPro"/>
</dbReference>
<feature type="region of interest" description="Disordered" evidence="1">
    <location>
        <begin position="84"/>
        <end position="146"/>
    </location>
</feature>
<sequence>MILTLHAPLLPRGSSPLFKQAHDHIHHTHTITENHGRAMINSSEKPPEFEFGSLTPSSPSQDSENSPADHLFFNGRLLPHVFPAPNNTTRWSISRTTSEHISRSTSTNSRSSFGSSSNSSSTSNYSPRTSSFNGNNISTINHRPLDLKPTTSIYGETVNTTKMVKASLYRSYSSQRWQYITPAPVKRSGGIRVGGRKKKKAARIRKKAEERRGSRVMKWWRRILMAAIFACRECHALEG</sequence>
<feature type="region of interest" description="Disordered" evidence="1">
    <location>
        <begin position="40"/>
        <end position="70"/>
    </location>
</feature>
<evidence type="ECO:0000256" key="1">
    <source>
        <dbReference type="SAM" id="MobiDB-lite"/>
    </source>
</evidence>
<dbReference type="Proteomes" id="UP001295469">
    <property type="component" value="Chromosome A05"/>
</dbReference>
<feature type="compositionally biased region" description="Polar residues" evidence="1">
    <location>
        <begin position="132"/>
        <end position="141"/>
    </location>
</feature>
<organism evidence="2">
    <name type="scientific">Brassica napus</name>
    <name type="common">Rape</name>
    <dbReference type="NCBI Taxonomy" id="3708"/>
    <lineage>
        <taxon>Eukaryota</taxon>
        <taxon>Viridiplantae</taxon>
        <taxon>Streptophyta</taxon>
        <taxon>Embryophyta</taxon>
        <taxon>Tracheophyta</taxon>
        <taxon>Spermatophyta</taxon>
        <taxon>Magnoliopsida</taxon>
        <taxon>eudicotyledons</taxon>
        <taxon>Gunneridae</taxon>
        <taxon>Pentapetalae</taxon>
        <taxon>rosids</taxon>
        <taxon>malvids</taxon>
        <taxon>Brassicales</taxon>
        <taxon>Brassicaceae</taxon>
        <taxon>Brassiceae</taxon>
        <taxon>Brassica</taxon>
    </lineage>
</organism>
<name>A0A816TRW8_BRANA</name>
<feature type="compositionally biased region" description="Polar residues" evidence="1">
    <location>
        <begin position="54"/>
        <end position="66"/>
    </location>
</feature>
<proteinExistence type="predicted"/>
<dbReference type="PANTHER" id="PTHR33312:SF35">
    <property type="entry name" value="TPRXL"/>
    <property type="match status" value="1"/>
</dbReference>
<dbReference type="AlphaFoldDB" id="A0A816TRW8"/>
<feature type="compositionally biased region" description="Polar residues" evidence="1">
    <location>
        <begin position="85"/>
        <end position="96"/>
    </location>
</feature>
<reference evidence="2" key="1">
    <citation type="submission" date="2021-01" db="EMBL/GenBank/DDBJ databases">
        <authorList>
            <consortium name="Genoscope - CEA"/>
            <person name="William W."/>
        </authorList>
    </citation>
    <scope>NUCLEOTIDE SEQUENCE</scope>
</reference>
<dbReference type="GO" id="GO:0019210">
    <property type="term" value="F:kinase inhibitor activity"/>
    <property type="evidence" value="ECO:0007669"/>
    <property type="project" value="InterPro"/>
</dbReference>
<accession>A0A816TRW8</accession>
<feature type="compositionally biased region" description="Low complexity" evidence="1">
    <location>
        <begin position="103"/>
        <end position="131"/>
    </location>
</feature>
<gene>
    <name evidence="2" type="ORF">DARMORV10_A05P34230.1</name>
</gene>
<dbReference type="InterPro" id="IPR039620">
    <property type="entry name" value="BKI1/MAKR1/3/4"/>
</dbReference>
<protein>
    <submittedName>
        <fullName evidence="2">(rape) hypothetical protein</fullName>
    </submittedName>
</protein>
<dbReference type="PANTHER" id="PTHR33312">
    <property type="entry name" value="MEMBRANE-ASSOCIATED KINASE REGULATOR 4-RELATED"/>
    <property type="match status" value="1"/>
</dbReference>
<dbReference type="EMBL" id="HG994359">
    <property type="protein sequence ID" value="CAF2101288.1"/>
    <property type="molecule type" value="Genomic_DNA"/>
</dbReference>